<feature type="signal peptide" evidence="1">
    <location>
        <begin position="1"/>
        <end position="19"/>
    </location>
</feature>
<dbReference type="PROSITE" id="PS51257">
    <property type="entry name" value="PROKAR_LIPOPROTEIN"/>
    <property type="match status" value="1"/>
</dbReference>
<sequence length="141" mass="15230">MRAFAWVGTVALGVSASLALSSCGFSCTEIGFRNELRITAVGAGAEAISDIRLCAGDIRAYPSQDAAPAVGRSYWVTHSTPGLWVYDFGDHHPDTVQLTLLDSVGGQIRQQEYRIDWVLIDEPNGPGCGWRAEPYDLTINA</sequence>
<dbReference type="AlphaFoldDB" id="A0A1X7N476"/>
<evidence type="ECO:0008006" key="4">
    <source>
        <dbReference type="Google" id="ProtNLM"/>
    </source>
</evidence>
<keyword evidence="3" id="KW-1185">Reference proteome</keyword>
<protein>
    <recommendedName>
        <fullName evidence="4">Secreted protein</fullName>
    </recommendedName>
</protein>
<dbReference type="EMBL" id="FXBM01000001">
    <property type="protein sequence ID" value="SMH32133.1"/>
    <property type="molecule type" value="Genomic_DNA"/>
</dbReference>
<dbReference type="Proteomes" id="UP000193711">
    <property type="component" value="Unassembled WGS sequence"/>
</dbReference>
<feature type="chain" id="PRO_5039493596" description="Secreted protein" evidence="1">
    <location>
        <begin position="20"/>
        <end position="141"/>
    </location>
</feature>
<evidence type="ECO:0000313" key="2">
    <source>
        <dbReference type="EMBL" id="SMH32133.1"/>
    </source>
</evidence>
<evidence type="ECO:0000256" key="1">
    <source>
        <dbReference type="SAM" id="SignalP"/>
    </source>
</evidence>
<proteinExistence type="predicted"/>
<reference evidence="3" key="1">
    <citation type="submission" date="2017-04" db="EMBL/GenBank/DDBJ databases">
        <authorList>
            <person name="Varghese N."/>
            <person name="Submissions S."/>
        </authorList>
    </citation>
    <scope>NUCLEOTIDE SEQUENCE [LARGE SCALE GENOMIC DNA]</scope>
    <source>
        <strain evidence="3">VKM Ac-2121</strain>
    </source>
</reference>
<accession>A0A1X7N476</accession>
<gene>
    <name evidence="2" type="ORF">SAMN06295885_0692</name>
</gene>
<organism evidence="2 3">
    <name type="scientific">Rathayibacter oskolensis</name>
    <dbReference type="NCBI Taxonomy" id="1891671"/>
    <lineage>
        <taxon>Bacteria</taxon>
        <taxon>Bacillati</taxon>
        <taxon>Actinomycetota</taxon>
        <taxon>Actinomycetes</taxon>
        <taxon>Micrococcales</taxon>
        <taxon>Microbacteriaceae</taxon>
        <taxon>Rathayibacter</taxon>
    </lineage>
</organism>
<keyword evidence="1" id="KW-0732">Signal</keyword>
<name>A0A1X7N476_9MICO</name>
<evidence type="ECO:0000313" key="3">
    <source>
        <dbReference type="Proteomes" id="UP000193711"/>
    </source>
</evidence>